<evidence type="ECO:0000313" key="3">
    <source>
        <dbReference type="Proteomes" id="UP001224674"/>
    </source>
</evidence>
<comment type="similarity">
    <text evidence="1">Belongs to the fructosamine kinase family.</text>
</comment>
<dbReference type="RefSeq" id="WP_279674498.1">
    <property type="nucleotide sequence ID" value="NZ_CP122566.1"/>
</dbReference>
<name>A0AAJ6DBF9_9MICC</name>
<dbReference type="Gene3D" id="3.90.1200.10">
    <property type="match status" value="1"/>
</dbReference>
<dbReference type="AlphaFoldDB" id="A0AAJ6DBF9"/>
<organism evidence="2 3">
    <name type="scientific">Auritidibacter ignavus</name>
    <dbReference type="NCBI Taxonomy" id="678932"/>
    <lineage>
        <taxon>Bacteria</taxon>
        <taxon>Bacillati</taxon>
        <taxon>Actinomycetota</taxon>
        <taxon>Actinomycetes</taxon>
        <taxon>Micrococcales</taxon>
        <taxon>Micrococcaceae</taxon>
        <taxon>Auritidibacter</taxon>
    </lineage>
</organism>
<dbReference type="Proteomes" id="UP001224674">
    <property type="component" value="Chromosome"/>
</dbReference>
<dbReference type="GO" id="GO:0016301">
    <property type="term" value="F:kinase activity"/>
    <property type="evidence" value="ECO:0007669"/>
    <property type="project" value="UniProtKB-UniRule"/>
</dbReference>
<keyword evidence="1" id="KW-0808">Transferase</keyword>
<dbReference type="InterPro" id="IPR011009">
    <property type="entry name" value="Kinase-like_dom_sf"/>
</dbReference>
<keyword evidence="1 2" id="KW-0418">Kinase</keyword>
<dbReference type="PANTHER" id="PTHR12149">
    <property type="entry name" value="FRUCTOSAMINE 3 KINASE-RELATED PROTEIN"/>
    <property type="match status" value="1"/>
</dbReference>
<protein>
    <submittedName>
        <fullName evidence="2">Fructosamine kinase family protein</fullName>
    </submittedName>
</protein>
<gene>
    <name evidence="2" type="ORF">QDX21_08475</name>
</gene>
<reference evidence="2 3" key="1">
    <citation type="submission" date="2023-03" db="EMBL/GenBank/DDBJ databases">
        <title>Complete genome sequences of several Auritidibacter ignavus strains isolated from ear infections.</title>
        <authorList>
            <person name="Baehr T."/>
            <person name="Baumhoegger A.M."/>
        </authorList>
    </citation>
    <scope>NUCLEOTIDE SEQUENCE [LARGE SCALE GENOMIC DNA]</scope>
    <source>
        <strain evidence="2 3">BABAE-6</strain>
    </source>
</reference>
<dbReference type="Gene3D" id="3.30.200.20">
    <property type="entry name" value="Phosphorylase Kinase, domain 1"/>
    <property type="match status" value="1"/>
</dbReference>
<sequence>MSTSDPEVFTKSRPDAPAGFFAREAAGLTALASYGARVPEVLELTDTSLTITRIADATVAGSPVGEPEKQFGRELATLHRTSAADAPGYFGGLDRQPQGFLGDQPVDFTACDTLYDSLITRRVIPLTQKAVTAGLLPDRALELATGITEDCLGPATIPVLVHGDLWAGNRVVDSHGYSWLIDPSAHWGHPMEDLAMMALFGGFGPECWESYDYLPVDEDLIPVFQLVPLLDHTVLFGSGYARSTLRALEASH</sequence>
<evidence type="ECO:0000313" key="2">
    <source>
        <dbReference type="EMBL" id="WGH92354.1"/>
    </source>
</evidence>
<dbReference type="SUPFAM" id="SSF56112">
    <property type="entry name" value="Protein kinase-like (PK-like)"/>
    <property type="match status" value="1"/>
</dbReference>
<accession>A0AAJ6DBF9</accession>
<dbReference type="PANTHER" id="PTHR12149:SF8">
    <property type="entry name" value="PROTEIN-RIBULOSAMINE 3-KINASE"/>
    <property type="match status" value="1"/>
</dbReference>
<dbReference type="InterPro" id="IPR016477">
    <property type="entry name" value="Fructo-/Ketosamine-3-kinase"/>
</dbReference>
<dbReference type="PIRSF" id="PIRSF006221">
    <property type="entry name" value="Ketosamine-3-kinase"/>
    <property type="match status" value="1"/>
</dbReference>
<dbReference type="Pfam" id="PF03881">
    <property type="entry name" value="Fructosamin_kin"/>
    <property type="match status" value="1"/>
</dbReference>
<keyword evidence="3" id="KW-1185">Reference proteome</keyword>
<dbReference type="EMBL" id="CP122566">
    <property type="protein sequence ID" value="WGH92354.1"/>
    <property type="molecule type" value="Genomic_DNA"/>
</dbReference>
<proteinExistence type="inferred from homology"/>
<evidence type="ECO:0000256" key="1">
    <source>
        <dbReference type="PIRNR" id="PIRNR006221"/>
    </source>
</evidence>